<dbReference type="InterPro" id="IPR002656">
    <property type="entry name" value="Acyl_transf_3_dom"/>
</dbReference>
<feature type="transmembrane region" description="Helical" evidence="1">
    <location>
        <begin position="244"/>
        <end position="263"/>
    </location>
</feature>
<comment type="caution">
    <text evidence="3">The sequence shown here is derived from an EMBL/GenBank/DDBJ whole genome shotgun (WGS) entry which is preliminary data.</text>
</comment>
<feature type="transmembrane region" description="Helical" evidence="1">
    <location>
        <begin position="132"/>
        <end position="152"/>
    </location>
</feature>
<evidence type="ECO:0000256" key="1">
    <source>
        <dbReference type="SAM" id="Phobius"/>
    </source>
</evidence>
<dbReference type="AlphaFoldDB" id="A0A844DX25"/>
<feature type="transmembrane region" description="Helical" evidence="1">
    <location>
        <begin position="21"/>
        <end position="39"/>
    </location>
</feature>
<feature type="domain" description="Acyltransferase 3" evidence="2">
    <location>
        <begin position="17"/>
        <end position="151"/>
    </location>
</feature>
<protein>
    <submittedName>
        <fullName evidence="3">Acyltransferase family protein</fullName>
    </submittedName>
</protein>
<feature type="transmembrane region" description="Helical" evidence="1">
    <location>
        <begin position="51"/>
        <end position="69"/>
    </location>
</feature>
<name>A0A844DX25_EUBRA</name>
<feature type="transmembrane region" description="Helical" evidence="1">
    <location>
        <begin position="317"/>
        <end position="336"/>
    </location>
</feature>
<feature type="transmembrane region" description="Helical" evidence="1">
    <location>
        <begin position="199"/>
        <end position="224"/>
    </location>
</feature>
<keyword evidence="1" id="KW-1133">Transmembrane helix</keyword>
<keyword evidence="1" id="KW-0472">Membrane</keyword>
<organism evidence="3 4">
    <name type="scientific">Eubacterium ramulus</name>
    <dbReference type="NCBI Taxonomy" id="39490"/>
    <lineage>
        <taxon>Bacteria</taxon>
        <taxon>Bacillati</taxon>
        <taxon>Bacillota</taxon>
        <taxon>Clostridia</taxon>
        <taxon>Eubacteriales</taxon>
        <taxon>Eubacteriaceae</taxon>
        <taxon>Eubacterium</taxon>
    </lineage>
</organism>
<feature type="transmembrane region" description="Helical" evidence="1">
    <location>
        <begin position="348"/>
        <end position="367"/>
    </location>
</feature>
<feature type="transmembrane region" description="Helical" evidence="1">
    <location>
        <begin position="379"/>
        <end position="399"/>
    </location>
</feature>
<sequence length="415" mass="47253">MDLLSRNGELVVGKQGGLDRYRLIAAFLVIAIHTSPLLSVNENADFFLTRIFARMAVPLFLMITGRYVAAKFWENDPDEKGSSAAVLLHFLKKIAILYGISVVLYLPVGMYAGHYKQITVTGIFRMLVFDGTFYHLWYFPACMLGMVIVWGCSRIGKNHQREIKNNEDRNDANNVIFVTRNHANRNDVKEEILAPISDVGFRITFVIVIILYILGLLGDSYYGLTTQIPVLKTMYDGMFQVFSYTRNGIFLVPIFLMIGVWFAKVERENTVQNDSYWEMSEPKRWNRKRAGLGLLISLVLMTVEGFALHAADWQRHDSMYVMLPIVMIFLYIWICAKPQEPSKKLRSLSTWIYILHPAVIVVVHALPGSPGKEIAGNSLLNYVAVVIGTCIISIFGMYVTHQISHGFDLHVRRNK</sequence>
<evidence type="ECO:0000313" key="4">
    <source>
        <dbReference type="Proteomes" id="UP000431304"/>
    </source>
</evidence>
<dbReference type="RefSeq" id="WP_154314177.1">
    <property type="nucleotide sequence ID" value="NZ_WKRA01000002.1"/>
</dbReference>
<feature type="transmembrane region" description="Helical" evidence="1">
    <location>
        <begin position="292"/>
        <end position="311"/>
    </location>
</feature>
<evidence type="ECO:0000259" key="2">
    <source>
        <dbReference type="Pfam" id="PF01757"/>
    </source>
</evidence>
<dbReference type="EMBL" id="WKRA01000002">
    <property type="protein sequence ID" value="MSD14829.1"/>
    <property type="molecule type" value="Genomic_DNA"/>
</dbReference>
<keyword evidence="3" id="KW-0808">Transferase</keyword>
<keyword evidence="1" id="KW-0812">Transmembrane</keyword>
<proteinExistence type="predicted"/>
<feature type="domain" description="Acyltransferase 3" evidence="2">
    <location>
        <begin position="206"/>
        <end position="395"/>
    </location>
</feature>
<dbReference type="Pfam" id="PF01757">
    <property type="entry name" value="Acyl_transf_3"/>
    <property type="match status" value="2"/>
</dbReference>
<gene>
    <name evidence="3" type="ORF">GKE72_01840</name>
</gene>
<reference evidence="3 4" key="1">
    <citation type="journal article" date="2019" name="Nat. Med.">
        <title>A library of human gut bacterial isolates paired with longitudinal multiomics data enables mechanistic microbiome research.</title>
        <authorList>
            <person name="Poyet M."/>
            <person name="Groussin M."/>
            <person name="Gibbons S.M."/>
            <person name="Avila-Pacheco J."/>
            <person name="Jiang X."/>
            <person name="Kearney S.M."/>
            <person name="Perrotta A.R."/>
            <person name="Berdy B."/>
            <person name="Zhao S."/>
            <person name="Lieberman T.D."/>
            <person name="Swanson P.K."/>
            <person name="Smith M."/>
            <person name="Roesemann S."/>
            <person name="Alexander J.E."/>
            <person name="Rich S.A."/>
            <person name="Livny J."/>
            <person name="Vlamakis H."/>
            <person name="Clish C."/>
            <person name="Bullock K."/>
            <person name="Deik A."/>
            <person name="Scott J."/>
            <person name="Pierce K.A."/>
            <person name="Xavier R.J."/>
            <person name="Alm E.J."/>
        </authorList>
    </citation>
    <scope>NUCLEOTIDE SEQUENCE [LARGE SCALE GENOMIC DNA]</scope>
    <source>
        <strain evidence="3 4">BIOML-A3</strain>
    </source>
</reference>
<evidence type="ECO:0000313" key="3">
    <source>
        <dbReference type="EMBL" id="MSD14829.1"/>
    </source>
</evidence>
<dbReference type="GO" id="GO:0016747">
    <property type="term" value="F:acyltransferase activity, transferring groups other than amino-acyl groups"/>
    <property type="evidence" value="ECO:0007669"/>
    <property type="project" value="InterPro"/>
</dbReference>
<dbReference type="Proteomes" id="UP000431304">
    <property type="component" value="Unassembled WGS sequence"/>
</dbReference>
<accession>A0A844DX25</accession>
<keyword evidence="3" id="KW-0012">Acyltransferase</keyword>
<feature type="transmembrane region" description="Helical" evidence="1">
    <location>
        <begin position="90"/>
        <end position="112"/>
    </location>
</feature>